<reference evidence="1" key="1">
    <citation type="journal article" date="2021" name="Proc. Natl. Acad. Sci. U.S.A.">
        <title>A Catalog of Tens of Thousands of Viruses from Human Metagenomes Reveals Hidden Associations with Chronic Diseases.</title>
        <authorList>
            <person name="Tisza M.J."/>
            <person name="Buck C.B."/>
        </authorList>
    </citation>
    <scope>NUCLEOTIDE SEQUENCE</scope>
    <source>
        <strain evidence="1">Ct3kA5</strain>
    </source>
</reference>
<accession>A0A8S5R707</accession>
<protein>
    <submittedName>
        <fullName evidence="1">Uncharacterized protein</fullName>
    </submittedName>
</protein>
<evidence type="ECO:0000313" key="1">
    <source>
        <dbReference type="EMBL" id="DAE27198.1"/>
    </source>
</evidence>
<organism evidence="1">
    <name type="scientific">virus sp. ct3kA5</name>
    <dbReference type="NCBI Taxonomy" id="2826790"/>
    <lineage>
        <taxon>Viruses</taxon>
    </lineage>
</organism>
<sequence length="40" mass="5023">MSNTRFYSYSNFQDFAILRNRLFFYIYLPQTESIWHFSDC</sequence>
<name>A0A8S5R707_9VIRU</name>
<dbReference type="EMBL" id="BK015830">
    <property type="protein sequence ID" value="DAE27198.1"/>
    <property type="molecule type" value="Genomic_DNA"/>
</dbReference>
<proteinExistence type="predicted"/>